<dbReference type="SUPFAM" id="SSF51445">
    <property type="entry name" value="(Trans)glycosidases"/>
    <property type="match status" value="1"/>
</dbReference>
<comment type="caution">
    <text evidence="1">The sequence shown here is derived from an EMBL/GenBank/DDBJ whole genome shotgun (WGS) entry which is preliminary data.</text>
</comment>
<sequence>MARPERPASLQNYIFAGGDTAESHRDLLARDDIGGIQIVYSWRKLEPREGEYDFSAIERDLALADAADKALWVQVQDRFFRPQDRLVPDYILTEPRYDGGLIRQVDNPGEGVPTEQGWATKQWNPAVRARFQALLSALAERFDGKIEGINLPETSVDPIGGVEAFDCDAYVDAEIANAAHASAAFRRSHVVQYVNFWPCEWNDDRGYMTRIFAAAFEHGFGIGGPDIVPNKRAQVKNSYPFLHRNHERLPIVAMAVQEPTLTYRDPATGTAFDPETIAAYARDYLGVDIIFWTAEAPWLSEAEAGDNAPNP</sequence>
<dbReference type="AlphaFoldDB" id="A0A6I4U5N8"/>
<organism evidence="1 2">
    <name type="scientific">Alteriqipengyuania halimionae</name>
    <dbReference type="NCBI Taxonomy" id="1926630"/>
    <lineage>
        <taxon>Bacteria</taxon>
        <taxon>Pseudomonadati</taxon>
        <taxon>Pseudomonadota</taxon>
        <taxon>Alphaproteobacteria</taxon>
        <taxon>Sphingomonadales</taxon>
        <taxon>Erythrobacteraceae</taxon>
        <taxon>Alteriqipengyuania</taxon>
    </lineage>
</organism>
<dbReference type="Gene3D" id="3.20.20.80">
    <property type="entry name" value="Glycosidases"/>
    <property type="match status" value="1"/>
</dbReference>
<reference evidence="1 2" key="1">
    <citation type="submission" date="2019-12" db="EMBL/GenBank/DDBJ databases">
        <title>Genomic-based taxomic classification of the family Erythrobacteraceae.</title>
        <authorList>
            <person name="Xu L."/>
        </authorList>
    </citation>
    <scope>NUCLEOTIDE SEQUENCE [LARGE SCALE GENOMIC DNA]</scope>
    <source>
        <strain evidence="1 2">LMG 29519</strain>
    </source>
</reference>
<proteinExistence type="predicted"/>
<dbReference type="OrthoDB" id="4047605at2"/>
<keyword evidence="2" id="KW-1185">Reference proteome</keyword>
<protein>
    <submittedName>
        <fullName evidence="1">Uncharacterized protein</fullName>
    </submittedName>
</protein>
<name>A0A6I4U5N8_9SPHN</name>
<dbReference type="EMBL" id="WTYR01000001">
    <property type="protein sequence ID" value="MXP10684.1"/>
    <property type="molecule type" value="Genomic_DNA"/>
</dbReference>
<accession>A0A6I4U5N8</accession>
<evidence type="ECO:0000313" key="2">
    <source>
        <dbReference type="Proteomes" id="UP000429229"/>
    </source>
</evidence>
<dbReference type="Proteomes" id="UP000429229">
    <property type="component" value="Unassembled WGS sequence"/>
</dbReference>
<dbReference type="InterPro" id="IPR017853">
    <property type="entry name" value="GH"/>
</dbReference>
<gene>
    <name evidence="1" type="ORF">GRI68_10895</name>
</gene>
<evidence type="ECO:0000313" key="1">
    <source>
        <dbReference type="EMBL" id="MXP10684.1"/>
    </source>
</evidence>